<feature type="region of interest" description="Disordered" evidence="1">
    <location>
        <begin position="215"/>
        <end position="243"/>
    </location>
</feature>
<sequence>MTYPPQPGQPDYGQQPGPYGQQPGGYGQQPGGYPPSEGFPQYGQQPGYGQGYPQPYPQPGAGGGGGYPPTGQFPGYGTPPPGGGGGKKGLWIGLSVGLVVILAALGITGFVAPGFFLGKDSEKPDATASAIVDALAKHDKAMLKTFVCADADKDVSDRIDDSDAITSAKLVNVAANGNSATVNVAVSTKYGSSTATATMANENGKWCWQKISIKSQSPSSSSSKNRSSSPTSSSSSSSGGSSLGKTAVDGFIAKVNGGDVAGAMALVCTANTSEVQPTVSKAASGGTNLTADVSGAGAIAFGSFEGTLGGERVTDGFISTDRDGENACIDSFEAY</sequence>
<evidence type="ECO:0008006" key="5">
    <source>
        <dbReference type="Google" id="ProtNLM"/>
    </source>
</evidence>
<reference evidence="3 4" key="1">
    <citation type="submission" date="2020-04" db="EMBL/GenBank/DDBJ databases">
        <title>Novel species.</title>
        <authorList>
            <person name="Teo W.F.A."/>
            <person name="Lipun K."/>
            <person name="Srisuk N."/>
            <person name="Duangmal K."/>
        </authorList>
    </citation>
    <scope>NUCLEOTIDE SEQUENCE [LARGE SCALE GENOMIC DNA]</scope>
    <source>
        <strain evidence="3 4">K13G38</strain>
    </source>
</reference>
<evidence type="ECO:0000313" key="3">
    <source>
        <dbReference type="EMBL" id="NKQ55945.1"/>
    </source>
</evidence>
<dbReference type="EMBL" id="JAAXLS010000018">
    <property type="protein sequence ID" value="NKQ55945.1"/>
    <property type="molecule type" value="Genomic_DNA"/>
</dbReference>
<organism evidence="3 4">
    <name type="scientific">Amycolatopsis acididurans</name>
    <dbReference type="NCBI Taxonomy" id="2724524"/>
    <lineage>
        <taxon>Bacteria</taxon>
        <taxon>Bacillati</taxon>
        <taxon>Actinomycetota</taxon>
        <taxon>Actinomycetes</taxon>
        <taxon>Pseudonocardiales</taxon>
        <taxon>Pseudonocardiaceae</taxon>
        <taxon>Amycolatopsis</taxon>
    </lineage>
</organism>
<name>A0ABX1JC42_9PSEU</name>
<keyword evidence="2" id="KW-1133">Transmembrane helix</keyword>
<feature type="compositionally biased region" description="Low complexity" evidence="1">
    <location>
        <begin position="9"/>
        <end position="21"/>
    </location>
</feature>
<evidence type="ECO:0000256" key="2">
    <source>
        <dbReference type="SAM" id="Phobius"/>
    </source>
</evidence>
<keyword evidence="2" id="KW-0812">Transmembrane</keyword>
<feature type="compositionally biased region" description="Low complexity" evidence="1">
    <location>
        <begin position="215"/>
        <end position="240"/>
    </location>
</feature>
<dbReference type="Proteomes" id="UP000715441">
    <property type="component" value="Unassembled WGS sequence"/>
</dbReference>
<feature type="compositionally biased region" description="Low complexity" evidence="1">
    <location>
        <begin position="34"/>
        <end position="53"/>
    </location>
</feature>
<evidence type="ECO:0000256" key="1">
    <source>
        <dbReference type="SAM" id="MobiDB-lite"/>
    </source>
</evidence>
<protein>
    <recommendedName>
        <fullName evidence="5">DUF4878 domain-containing protein</fullName>
    </recommendedName>
</protein>
<evidence type="ECO:0000313" key="4">
    <source>
        <dbReference type="Proteomes" id="UP000715441"/>
    </source>
</evidence>
<dbReference type="RefSeq" id="WP_168518981.1">
    <property type="nucleotide sequence ID" value="NZ_JAAXLS010000018.1"/>
</dbReference>
<accession>A0ABX1JC42</accession>
<keyword evidence="4" id="KW-1185">Reference proteome</keyword>
<proteinExistence type="predicted"/>
<feature type="transmembrane region" description="Helical" evidence="2">
    <location>
        <begin position="90"/>
        <end position="117"/>
    </location>
</feature>
<dbReference type="SUPFAM" id="SSF81995">
    <property type="entry name" value="beta-sandwich domain of Sec23/24"/>
    <property type="match status" value="1"/>
</dbReference>
<gene>
    <name evidence="3" type="ORF">HFP15_24000</name>
</gene>
<feature type="region of interest" description="Disordered" evidence="1">
    <location>
        <begin position="1"/>
        <end position="82"/>
    </location>
</feature>
<comment type="caution">
    <text evidence="3">The sequence shown here is derived from an EMBL/GenBank/DDBJ whole genome shotgun (WGS) entry which is preliminary data.</text>
</comment>
<keyword evidence="2" id="KW-0472">Membrane</keyword>